<dbReference type="EMBL" id="CP058601">
    <property type="protein sequence ID" value="QLG47920.1"/>
    <property type="molecule type" value="Genomic_DNA"/>
</dbReference>
<dbReference type="RefSeq" id="WP_179259662.1">
    <property type="nucleotide sequence ID" value="NZ_CP058601.1"/>
</dbReference>
<dbReference type="SUPFAM" id="SSF46785">
    <property type="entry name" value="Winged helix' DNA-binding domain"/>
    <property type="match status" value="1"/>
</dbReference>
<proteinExistence type="predicted"/>
<evidence type="ECO:0000313" key="2">
    <source>
        <dbReference type="Proteomes" id="UP000509241"/>
    </source>
</evidence>
<dbReference type="KEGG" id="haly:HYG82_03200"/>
<protein>
    <submittedName>
        <fullName evidence="1">MarR family transcriptional regulator</fullName>
    </submittedName>
</protein>
<dbReference type="AlphaFoldDB" id="A0A7D5KYX5"/>
<sequence>MVGSQLQRSILVTLADSGPLYVVDIAAAVNEHPLTIEQACNRLHEADVIHPIGCRRYDVTSAGYQQLTDVKQMSSRSDVRSKSEGRS</sequence>
<dbReference type="OrthoDB" id="285635at2157"/>
<dbReference type="GeneID" id="56032265"/>
<keyword evidence="2" id="KW-1185">Reference proteome</keyword>
<gene>
    <name evidence="1" type="ORF">HYG82_03200</name>
</gene>
<name>A0A7D5KYX5_9EURY</name>
<organism evidence="1 2">
    <name type="scientific">Natrinema halophilum</name>
    <dbReference type="NCBI Taxonomy" id="1699371"/>
    <lineage>
        <taxon>Archaea</taxon>
        <taxon>Methanobacteriati</taxon>
        <taxon>Methanobacteriota</taxon>
        <taxon>Stenosarchaea group</taxon>
        <taxon>Halobacteria</taxon>
        <taxon>Halobacteriales</taxon>
        <taxon>Natrialbaceae</taxon>
        <taxon>Natrinema</taxon>
    </lineage>
</organism>
<accession>A0A7D5KYX5</accession>
<reference evidence="1 2" key="1">
    <citation type="submission" date="2020-07" db="EMBL/GenBank/DDBJ databases">
        <authorList>
            <person name="Cui H."/>
        </authorList>
    </citation>
    <scope>NUCLEOTIDE SEQUENCE [LARGE SCALE GENOMIC DNA]</scope>
    <source>
        <strain evidence="1 2">YPL8</strain>
    </source>
</reference>
<evidence type="ECO:0000313" key="1">
    <source>
        <dbReference type="EMBL" id="QLG47920.1"/>
    </source>
</evidence>
<dbReference type="InterPro" id="IPR036390">
    <property type="entry name" value="WH_DNA-bd_sf"/>
</dbReference>
<dbReference type="InterPro" id="IPR036388">
    <property type="entry name" value="WH-like_DNA-bd_sf"/>
</dbReference>
<dbReference type="Gene3D" id="1.10.10.10">
    <property type="entry name" value="Winged helix-like DNA-binding domain superfamily/Winged helix DNA-binding domain"/>
    <property type="match status" value="1"/>
</dbReference>
<dbReference type="Proteomes" id="UP000509241">
    <property type="component" value="Chromosome"/>
</dbReference>